<reference evidence="9" key="2">
    <citation type="journal article" date="2007" name="Mol. Cell. Proteomics">
        <title>Multidimensional protein identification technology (MudPIT) analysis of ubiquitinated proteins in plants.</title>
        <authorList>
            <person name="Maor R."/>
            <person name="Jones A."/>
            <person name="Nuhse T.S."/>
            <person name="Studholme D.J."/>
            <person name="Peck S.C."/>
            <person name="Shirasu K."/>
        </authorList>
    </citation>
    <scope>IDENTIFICATION BY MASS SPECTROMETRY [LARGE SCALE ANALYSIS]</scope>
</reference>
<name>F4JVU5_ARATH</name>
<feature type="domain" description="URB1 N-terminal" evidence="1">
    <location>
        <begin position="87"/>
        <end position="382"/>
    </location>
</feature>
<dbReference type="FunCoup" id="F4JVU5">
    <property type="interactions" value="1090"/>
</dbReference>
<dbReference type="HOGENOM" id="CLU_000775_0_0_1"/>
<evidence type="ECO:0007829" key="8">
    <source>
        <dbReference type="ProteomicsDB" id="F4JVU5"/>
    </source>
</evidence>
<dbReference type="ProteomicsDB" id="212300"/>
<dbReference type="PANTHER" id="PTHR13500:SF0">
    <property type="entry name" value="NUCLEOLAR PRE-RIBOSOMAL-ASSOCIATED PROTEIN 1"/>
    <property type="match status" value="1"/>
</dbReference>
<dbReference type="TAIR" id="AT4G27010">
    <property type="gene designation" value="EMB2788"/>
</dbReference>
<keyword evidence="7 8" id="KW-1267">Proteomics identification</keyword>
<evidence type="ECO:0000313" key="4">
    <source>
        <dbReference type="EMBL" id="AEE85284.2"/>
    </source>
</evidence>
<dbReference type="EMBL" id="CP002687">
    <property type="protein sequence ID" value="AEE85284.2"/>
    <property type="molecule type" value="Genomic_DNA"/>
</dbReference>
<dbReference type="OMA" id="EVGNPRM"/>
<dbReference type="Pfam" id="PF11707">
    <property type="entry name" value="Npa1"/>
    <property type="match status" value="1"/>
</dbReference>
<protein>
    <submittedName>
        <fullName evidence="4">Ribosome 60S biogenesis amino-terminal protein</fullName>
    </submittedName>
</protein>
<evidence type="ECO:0007829" key="10">
    <source>
        <dbReference type="PubMed" id="19245862"/>
    </source>
</evidence>
<dbReference type="AlphaFoldDB" id="F4JVU5"/>
<proteinExistence type="evidence at protein level"/>
<dbReference type="InParanoid" id="F4JVU5"/>
<dbReference type="RefSeq" id="NP_001320074.1">
    <property type="nucleotide sequence ID" value="NM_001341833.1"/>
</dbReference>
<evidence type="ECO:0000313" key="5">
    <source>
        <dbReference type="Proteomes" id="UP000006548"/>
    </source>
</evidence>
<reference evidence="5" key="4">
    <citation type="journal article" date="2017" name="Plant J.">
        <title>Araport11: a complete reannotation of the Arabidopsis thaliana reference genome.</title>
        <authorList>
            <person name="Cheng C.Y."/>
            <person name="Krishnakumar V."/>
            <person name="Chan A.P."/>
            <person name="Thibaud-Nissen F."/>
            <person name="Schobel S."/>
            <person name="Town C.D."/>
        </authorList>
    </citation>
    <scope>GENOME REANNOTATION</scope>
    <source>
        <strain evidence="5">cv. Columbia</strain>
    </source>
</reference>
<sequence>MAESISSDLEDQGMVVDGGNRDVEVGKIPVMAFRPSHEAKLRELLHNICLHEIKLCSDAAKEFVKLLKGETGGDLLRLYFQSSPNFAELLEAWKLRHEKQGLSYIFSLIQTILSHPEGKDRSTDIGRAIDQFGRLLVEEKLDDIYKELNSKEGKQQSAALSLLASIVRRGPGMASEIAKKFDFKGFAKLAEYNTQGTEKVKKHSTRKAFVGFAISFLEVGKPGLLSSVLNKKEMYSKVLPGLGKDDDDTVASVLSTLKDKILVEESLISPGLRSVLFGIVTLKHLASISAREDAGIVNELAHDVLVKVCTDPSNGLMPDAKRKLRGNSDRLLMLMKGLRAAEIGYHRDLLLAIVRGRPSLASDFLDEFPYNVEDFSSPSWFSSISLAANLVSSVRTSCSFDFLNPDQRATPPSGGSDVQTIMKCICPRPFSRSLITKGMLHSDFLVKHGTLRFLLETLRLLDSFLTAWNLCSSHRCSVEQIQISLERNVMGEVSSFFPDSQVLLIVLKSLDGSSGTQKLSLKREAELDSGLVGRKKRIKRSEKDVLEEEAVDIVIGGVGSDKDIFLAEDNMDAHMTDQEDAEKEYLGIVSDIWISELCSNPIDSVEEAEMCFHIKLLDALKIYVRAVPNELEGSFDIFMKFLSNSFGMPVELQRALLSLLSEYISWTPKSQSDRGPTRIPPLMHKHLRVFINLLLFSPHNGVKDLAYNLAVAAMNSTGAFENNPSEIGAWFLFLPCFEKIKLPLELQEAVQSMSSVVVSFLCDAVSTVGNNLFKHWDIVRSSLSHLKGVSIGFSPLIICLLQKCVRLLNSESKTSLPEKSAISLYVCSTLKYLLQTQVDSKLLSCLIQSVLSEVVDESKDSLCEWRPLRMLLCFSQSLSNEKPIILHSRRTTGLPADSSFAETLDEIKRLVRSISPDEIAGIVKAFSSALICATPESILQNFASVMDVSWAFYGTPFSFLQSITFLEENFLGNLSKLSPDLFASGSEFTGSGNLCEGTVDSEIDFSGHSSVTEEIRSKMDNRDMESSAFSIFLKQAPFPVLLNAIMSMDISCLPEFPRISELLLLKVSQPKSGSIDSNIQLILFWLFQIRSSYKVQPAPVLHQLSEICLRLMKNLFSQISEPELVSGPSSNKLPASFAKWKHQVAETVLCHPVVMALLESPLDCGTLPPVQNVEIFSETSLTMGRLVFSEIDQHILNLLVSTCEHFLFDEKPPNLWKEDLRKNKSIIAFKDLVERLLLEFRVKFELCVGSQSYVSLLQPAQLIHALLRFISPFKLFNIAHSMLSKIDEEGLTSPNSSIILSLGLGIAGGAFEMLVLYSHQPTAKRGVYDLLWELEEKNYASNIIEKVYSMACKFSTSLDLDSADICLLKVCGGIFRGKHNQNYAVDPLVLKISLIVGRTPEDLIIHCINRASITRAKILFYLVESSPLHLLVFGHFFFSMLSKKQDDSALTDDQFIMLLPAVLSYLTSVIAKLEKPCNRCLDITSVYSNILINGFLQWPRFLARCIFEEKHEEILLSTTEDMETMFNASLIGKAVRMFQYHFSLTESPTKEDDLFKVFNSMFPLSSTGKEMLDYEIKEVDVQSVDQILNVAIRVVAKVTVSRICLFPEDSSMCHLKRAAGTCVKESSSKIGCNRAILSKPLLDALVNSWQCVVKKSDGSFKGNYEGKQDRCWSLCKSLENFILRSILQFLESMCEELVQLDSLPFLDRLMKSVLLYRFEDSKTLKILREIFSLLSRGKYSYAPYIQRLIYHSRFTPTISSLSISSSNTGELFRPVSSILNHLIILSPDSVRVKRCCLEAPKYAKQLEIVKILRVLLSNCGKDSGMKELLSDLHFLLLCSYGATLREIDLEIYKLMHDIKLIEAEQTLNVSETDYLWGKAALKIREGLSQDASDVCQVDLVEDVRQGLIKENLCVDPKICALTVLFFPYQRTTEKSENFYLYDDPINEVPVFSFNFQLIVLGYIEPVEFASLGLLAVAFVSMSSADLGMRKLGYETLQIFLDALEMGKDIVEGNILAFPICTEDFNWFCKGLMNCRKNKHVTGLRLLLMYVQNGVEEPWQRIPTVSAIFAAETSMILLDPSHEHYVPINKLLKSSSTLKLRGIPLFHDFFWSSAVNFRSQRFWELRLVYLGLKSDDDVQIYIKNSILETVISFSSSPLADDETKRLILQVVRKSVKFHKIARHLVENCGLFSWCSSFISNFTTKPIGDKDLHLVVVLEIITDVLASRNITEWLQRFGLEGLMEISSRLYKLLGGGLVSVQENGTSVDLILQILSATLKISQKRNMYQPHFTITIEGIFQLFEGVANFGSPQVEASAESGLITILMSTPPVDILCMDVDKLRRFLLWGTSTALKSDFKKGSKPSESHEDTKILIEGPQEETMVAKFLRWLSASVILGKSYSKASDSDPTFLSKTKPETLLTSLEYFKKRNLEDSMQNSEHIIGEVIVHLQQFLSTNYMFLLPSVVFALSLMLLHNDLGTGESDGDYKLIKSLCSKISSPPEAIPGWRWSYYQAWRDLSSEQATDLDKINELHACQHLLLIFSAMLGETPQESQQVLLRKSFDMSHVFEWERSLVET</sequence>
<evidence type="ECO:0000313" key="6">
    <source>
        <dbReference type="TAIR" id="AT4G27010"/>
    </source>
</evidence>
<reference evidence="4 5" key="1">
    <citation type="journal article" date="1999" name="Nature">
        <title>Sequence and analysis of chromosome 4 of the plant Arabidopsis thaliana.</title>
        <authorList>
            <consortium name="EU"/>
            <consortium name="CSHL and WU Arabidopsis Sequencing Project"/>
            <person name="Mayer K."/>
            <person name="Schuller C."/>
            <person name="Wambutt R."/>
            <person name="Murphy G."/>
            <person name="Volckaert G."/>
            <person name="Pohl T."/>
            <person name="Dusterhoft A."/>
            <person name="Stiekema W."/>
            <person name="Entian K.D."/>
            <person name="Terryn N."/>
            <person name="Harris B."/>
            <person name="Ansorge W."/>
            <person name="Brandt P."/>
            <person name="Grivell L."/>
            <person name="Rieger M."/>
            <person name="Weichselgartner M."/>
            <person name="de Simone V."/>
            <person name="Obermaier B."/>
            <person name="Mache R."/>
            <person name="Muller M."/>
            <person name="Kreis M."/>
            <person name="Delseny M."/>
            <person name="Puigdomenech P."/>
            <person name="Watson M."/>
            <person name="Schmidtheini T."/>
            <person name="Reichert B."/>
            <person name="Portatelle D."/>
            <person name="Perez-Alonso M."/>
            <person name="Boutry M."/>
            <person name="Bancroft I."/>
            <person name="Vos P."/>
            <person name="Hoheisel J."/>
            <person name="Zimmermann W."/>
            <person name="Wedler H."/>
            <person name="Ridley P."/>
            <person name="Langham S.A."/>
            <person name="McCullagh B."/>
            <person name="Bilham L."/>
            <person name="Robben J."/>
            <person name="Van der Schueren J."/>
            <person name="Grymonprez B."/>
            <person name="Chuang Y.J."/>
            <person name="Vandenbussche F."/>
            <person name="Braeken M."/>
            <person name="Weltjens I."/>
            <person name="Voet M."/>
            <person name="Bastiaens I."/>
            <person name="Aert R."/>
            <person name="Defoor E."/>
            <person name="Weitzenegger T."/>
            <person name="Bothe G."/>
            <person name="Ramsperger U."/>
            <person name="Hilbert H."/>
            <person name="Braun M."/>
            <person name="Holzer E."/>
            <person name="Brandt A."/>
            <person name="Peters S."/>
            <person name="van Staveren M."/>
            <person name="Dirske W."/>
            <person name="Mooijman P."/>
            <person name="Klein Lankhorst R."/>
            <person name="Rose M."/>
            <person name="Hauf J."/>
            <person name="Kotter P."/>
            <person name="Berneiser S."/>
            <person name="Hempel S."/>
            <person name="Feldpausch M."/>
            <person name="Lamberth S."/>
            <person name="Van den Daele H."/>
            <person name="De Keyser A."/>
            <person name="Buysshaert C."/>
            <person name="Gielen J."/>
            <person name="Villarroel R."/>
            <person name="De Clercq R."/>
            <person name="Van Montagu M."/>
            <person name="Rogers J."/>
            <person name="Cronin A."/>
            <person name="Quail M."/>
            <person name="Bray-Allen S."/>
            <person name="Clark L."/>
            <person name="Doggett J."/>
            <person name="Hall S."/>
            <person name="Kay M."/>
            <person name="Lennard N."/>
            <person name="McLay K."/>
            <person name="Mayes R."/>
            <person name="Pettett A."/>
            <person name="Rajandream M.A."/>
            <person name="Lyne M."/>
            <person name="Benes V."/>
            <person name="Rechmann S."/>
            <person name="Borkova D."/>
            <person name="Blocker H."/>
            <person name="Scharfe M."/>
            <person name="Grimm M."/>
            <person name="Lohnert T.H."/>
            <person name="Dose S."/>
            <person name="de Haan M."/>
            <person name="Maarse A."/>
            <person name="Schafer M."/>
            <person name="Muller-Auer S."/>
            <person name="Gabel C."/>
            <person name="Fuchs M."/>
            <person name="Fartmann B."/>
            <person name="Granderath K."/>
            <person name="Dauner D."/>
            <person name="Herzl A."/>
            <person name="Neumann S."/>
            <person name="Argiriou A."/>
            <person name="Vitale D."/>
            <person name="Liguori R."/>
            <person name="Piravandi E."/>
            <person name="Massenet O."/>
            <person name="Quigley F."/>
            <person name="Clabauld G."/>
            <person name="Mundlein A."/>
            <person name="Felber R."/>
            <person name="Schnabl S."/>
            <person name="Hiller R."/>
            <person name="Schmidt W."/>
            <person name="Lecharny A."/>
            <person name="Aubourg S."/>
            <person name="Chefdor F."/>
            <person name="Cooke R."/>
            <person name="Berger C."/>
            <person name="Montfort A."/>
            <person name="Casacuberta E."/>
            <person name="Gibbons T."/>
            <person name="Weber N."/>
            <person name="Vandenbol M."/>
            <person name="Bargues M."/>
            <person name="Terol J."/>
            <person name="Torres A."/>
            <person name="Perez-Perez A."/>
            <person name="Purnelle B."/>
            <person name="Bent E."/>
            <person name="Johnson S."/>
            <person name="Tacon D."/>
            <person name="Jesse T."/>
            <person name="Heijnen L."/>
            <person name="Schwarz S."/>
            <person name="Scholler P."/>
            <person name="Heber S."/>
            <person name="Francs P."/>
            <person name="Bielke C."/>
            <person name="Frishman D."/>
            <person name="Haase D."/>
            <person name="Lemcke K."/>
            <person name="Mewes H.W."/>
            <person name="Stocker S."/>
            <person name="Zaccaria P."/>
            <person name="Bevan M."/>
            <person name="Wilson R.K."/>
            <person name="de la Bastide M."/>
            <person name="Habermann K."/>
            <person name="Parnell L."/>
            <person name="Dedhia N."/>
            <person name="Gnoj L."/>
            <person name="Schutz K."/>
            <person name="Huang E."/>
            <person name="Spiegel L."/>
            <person name="Sehkon M."/>
            <person name="Murray J."/>
            <person name="Sheet P."/>
            <person name="Cordes M."/>
            <person name="Abu-Threideh J."/>
            <person name="Stoneking T."/>
            <person name="Kalicki J."/>
            <person name="Graves T."/>
            <person name="Harmon G."/>
            <person name="Edwards J."/>
            <person name="Latreille P."/>
            <person name="Courtney L."/>
            <person name="Cloud J."/>
            <person name="Abbott A."/>
            <person name="Scott K."/>
            <person name="Johnson D."/>
            <person name="Minx P."/>
            <person name="Bentley D."/>
            <person name="Fulton B."/>
            <person name="Miller N."/>
            <person name="Greco T."/>
            <person name="Kemp K."/>
            <person name="Kramer J."/>
            <person name="Fulton L."/>
            <person name="Mardis E."/>
            <person name="Dante M."/>
            <person name="Pepin K."/>
            <person name="Hillier L."/>
            <person name="Nelson J."/>
            <person name="Spieth J."/>
            <person name="Ryan E."/>
            <person name="Andrews S."/>
            <person name="Geisel C."/>
            <person name="Layman D."/>
            <person name="Du H."/>
            <person name="Ali J."/>
            <person name="Berghoff A."/>
            <person name="Jones K."/>
            <person name="Drone K."/>
            <person name="Cotton M."/>
            <person name="Joshu C."/>
            <person name="Antonoiu B."/>
            <person name="Zidanic M."/>
            <person name="Strong C."/>
            <person name="Sun H."/>
            <person name="Lamar B."/>
            <person name="Yordan C."/>
            <person name="Ma P."/>
            <person name="Zhong J."/>
            <person name="Preston R."/>
            <person name="Vil D."/>
            <person name="Shekher M."/>
            <person name="Matero A."/>
            <person name="Shah R."/>
            <person name="Swaby I.K."/>
            <person name="O'Shaughnessy A."/>
            <person name="Rodriguez M."/>
            <person name="Hoffmann J."/>
            <person name="Till S."/>
            <person name="Granat S."/>
            <person name="Shohdy N."/>
            <person name="Hasegawa A."/>
            <person name="Hameed A."/>
            <person name="Lodhi M."/>
            <person name="Johnson A."/>
            <person name="Chen E."/>
            <person name="Marra M."/>
            <person name="Martienssen R."/>
            <person name="McCombie W.R."/>
        </authorList>
    </citation>
    <scope>NUCLEOTIDE SEQUENCE [LARGE SCALE GENOMIC DNA]</scope>
    <source>
        <strain evidence="5">cv. Columbia</strain>
    </source>
</reference>
<feature type="domain" description="URB1 C-terminal" evidence="2">
    <location>
        <begin position="1974"/>
        <end position="2192"/>
    </location>
</feature>
<dbReference type="GO" id="GO:0000466">
    <property type="term" value="P:maturation of 5.8S rRNA from tricistronic rRNA transcript (SSU-rRNA, 5.8S rRNA, LSU-rRNA)"/>
    <property type="evidence" value="ECO:0000318"/>
    <property type="project" value="GO_Central"/>
</dbReference>
<evidence type="ECO:0000313" key="3">
    <source>
        <dbReference type="Araport" id="AT4G27010"/>
    </source>
</evidence>
<dbReference type="eggNOG" id="KOG1791">
    <property type="taxonomic scope" value="Eukaryota"/>
</dbReference>
<evidence type="ECO:0007829" key="7">
    <source>
        <dbReference type="PeptideAtlas" id="F4JVU5"/>
    </source>
</evidence>
<dbReference type="Pfam" id="PF16201">
    <property type="entry name" value="NopRA1"/>
    <property type="match status" value="1"/>
</dbReference>
<dbReference type="GeneID" id="828809"/>
<dbReference type="GO" id="GO:0000463">
    <property type="term" value="P:maturation of LSU-rRNA from tricistronic rRNA transcript (SSU-rRNA, 5.8S rRNA, LSU-rRNA)"/>
    <property type="evidence" value="ECO:0000318"/>
    <property type="project" value="GO_Central"/>
</dbReference>
<evidence type="ECO:0000259" key="2">
    <source>
        <dbReference type="Pfam" id="PF16201"/>
    </source>
</evidence>
<dbReference type="InterPro" id="IPR039844">
    <property type="entry name" value="URB1"/>
</dbReference>
<dbReference type="PaxDb" id="3702-AT4G27010.2"/>
<dbReference type="STRING" id="3702.F4JVU5"/>
<dbReference type="InterPro" id="IPR032436">
    <property type="entry name" value="URB1_C"/>
</dbReference>
<dbReference type="GO" id="GO:0005730">
    <property type="term" value="C:nucleolus"/>
    <property type="evidence" value="ECO:0000318"/>
    <property type="project" value="GO_Central"/>
</dbReference>
<dbReference type="PANTHER" id="PTHR13500">
    <property type="entry name" value="NUCLEOLAR PRERIBOSOMAL-ASSOCIATED PROTEIN 1"/>
    <property type="match status" value="1"/>
</dbReference>
<dbReference type="KEGG" id="ath:AT4G27010"/>
<keyword evidence="5" id="KW-1185">Reference proteome</keyword>
<evidence type="ECO:0007829" key="9">
    <source>
        <dbReference type="PubMed" id="17272265"/>
    </source>
</evidence>
<evidence type="ECO:0000259" key="1">
    <source>
        <dbReference type="Pfam" id="PF11707"/>
    </source>
</evidence>
<dbReference type="ExpressionAtlas" id="F4JVU5">
    <property type="expression patterns" value="baseline and differential"/>
</dbReference>
<gene>
    <name evidence="4 6" type="primary">EMB2788</name>
    <name evidence="4" type="synonym">EMBRYO DEFECTIVE 2788</name>
    <name evidence="3 4" type="ordered locus">At4g27010</name>
    <name evidence="4" type="ORF">F10M23.350</name>
    <name evidence="4" type="ORF">F10M23_350</name>
</gene>
<dbReference type="iPTMnet" id="F4JVU5"/>
<accession>F4JVU5</accession>
<dbReference type="Proteomes" id="UP000006548">
    <property type="component" value="Chromosome 4"/>
</dbReference>
<reference evidence="10" key="3">
    <citation type="journal article" date="2009" name="J. Proteomics">
        <title>Phosphoproteomic analysis of nuclei-enriched fractions from Arabidopsis thaliana.</title>
        <authorList>
            <person name="Jones A.M."/>
            <person name="MacLean D."/>
            <person name="Studholme D.J."/>
            <person name="Serna-Sanz A."/>
            <person name="Andreasson E."/>
            <person name="Rathjen J.P."/>
            <person name="Peck S.C."/>
        </authorList>
    </citation>
    <scope>IDENTIFICATION BY MASS SPECTROMETRY [LARGE SCALE ANALYSIS]</scope>
</reference>
<organism evidence="4 5">
    <name type="scientific">Arabidopsis thaliana</name>
    <name type="common">Mouse-ear cress</name>
    <dbReference type="NCBI Taxonomy" id="3702"/>
    <lineage>
        <taxon>Eukaryota</taxon>
        <taxon>Viridiplantae</taxon>
        <taxon>Streptophyta</taxon>
        <taxon>Embryophyta</taxon>
        <taxon>Tracheophyta</taxon>
        <taxon>Spermatophyta</taxon>
        <taxon>Magnoliopsida</taxon>
        <taxon>eudicotyledons</taxon>
        <taxon>Gunneridae</taxon>
        <taxon>Pentapetalae</taxon>
        <taxon>rosids</taxon>
        <taxon>malvids</taxon>
        <taxon>Brassicales</taxon>
        <taxon>Brassicaceae</taxon>
        <taxon>Camelineae</taxon>
        <taxon>Arabidopsis</taxon>
    </lineage>
</organism>
<dbReference type="Araport" id="AT4G27010"/>
<dbReference type="InterPro" id="IPR021714">
    <property type="entry name" value="URB1_N"/>
</dbReference>